<comment type="caution">
    <text evidence="1">The sequence shown here is derived from an EMBL/GenBank/DDBJ whole genome shotgun (WGS) entry which is preliminary data.</text>
</comment>
<gene>
    <name evidence="1" type="ORF">C8J26_3585</name>
</gene>
<sequence>MESSRQLENIGIAIAPMLVGSVSEIRVVAEVHDDWIQRRYDVVHDGKLVEGVEGERSVNRSVNDALSALRRDMLEEGQVDWHHCAYILRADGAFKIEFDRSRPPSA</sequence>
<dbReference type="GeneID" id="91007967"/>
<keyword evidence="2" id="KW-1185">Reference proteome</keyword>
<evidence type="ECO:0000313" key="2">
    <source>
        <dbReference type="Proteomes" id="UP000244189"/>
    </source>
</evidence>
<evidence type="ECO:0000313" key="1">
    <source>
        <dbReference type="EMBL" id="PTQ58715.1"/>
    </source>
</evidence>
<dbReference type="Proteomes" id="UP000244189">
    <property type="component" value="Unassembled WGS sequence"/>
</dbReference>
<dbReference type="InterPro" id="IPR036170">
    <property type="entry name" value="YezG-like_sf"/>
</dbReference>
<dbReference type="AlphaFoldDB" id="A0A2T5GHC6"/>
<organism evidence="1 2">
    <name type="scientific">Sphingomonas aurantiaca</name>
    <dbReference type="NCBI Taxonomy" id="185949"/>
    <lineage>
        <taxon>Bacteria</taxon>
        <taxon>Pseudomonadati</taxon>
        <taxon>Pseudomonadota</taxon>
        <taxon>Alphaproteobacteria</taxon>
        <taxon>Sphingomonadales</taxon>
        <taxon>Sphingomonadaceae</taxon>
        <taxon>Sphingomonas</taxon>
    </lineage>
</organism>
<accession>A0A2T5GHC6</accession>
<dbReference type="RefSeq" id="WP_107956111.1">
    <property type="nucleotide sequence ID" value="NZ_QAOG01000007.1"/>
</dbReference>
<dbReference type="EMBL" id="QAOG01000007">
    <property type="protein sequence ID" value="PTQ58715.1"/>
    <property type="molecule type" value="Genomic_DNA"/>
</dbReference>
<name>A0A2T5GHC6_9SPHN</name>
<protein>
    <submittedName>
        <fullName evidence="1">Uncharacterized protein</fullName>
    </submittedName>
</protein>
<dbReference type="SUPFAM" id="SSF160424">
    <property type="entry name" value="BH3703-like"/>
    <property type="match status" value="1"/>
</dbReference>
<reference evidence="1 2" key="1">
    <citation type="submission" date="2018-04" db="EMBL/GenBank/DDBJ databases">
        <title>Genomic Encyclopedia of Type Strains, Phase III (KMG-III): the genomes of soil and plant-associated and newly described type strains.</title>
        <authorList>
            <person name="Whitman W."/>
        </authorList>
    </citation>
    <scope>NUCLEOTIDE SEQUENCE [LARGE SCALE GENOMIC DNA]</scope>
    <source>
        <strain evidence="1 2">MA101b</strain>
    </source>
</reference>
<proteinExistence type="predicted"/>